<protein>
    <recommendedName>
        <fullName evidence="8">Major facilitator superfamily (MFS) profile domain-containing protein</fullName>
    </recommendedName>
</protein>
<dbReference type="VEuPathDB" id="FungiDB:HMPREF1541_03371"/>
<feature type="transmembrane region" description="Helical" evidence="7">
    <location>
        <begin position="373"/>
        <end position="393"/>
    </location>
</feature>
<sequence length="530" mass="57211">MSEPAESSTSTSTAVEEDKFPWQQLAVLALCRLAEPIAFTSITAYNYLYVQDVRHTEENAAFYAGLLVSGFALAEASTAMLWGTISDKYGRKPIVLSGLAGVALSSLIFGVATNYWVALAARVVGGLLNGNVAVMQTMVAEMVKNPKHEPRAYSMIPFMWFFGSIIGSSMGGLLARPADTWGAFKDTIFDEYPYLLPNLVAAAYIVIAIVVGIIWLKETNIYAMASTKTSHGSADERTPLIREPESAPPTEGEEQKTVARRRSMASIQPVTTGTTVDLRRLSNLTTASSVKPRLSAHDIRGSALEDSFLDDAPPAQGYNRWMILFILQLILMSYHSMAFGSLMPIFLLDEPSPGISDTALDLHGGLGYTLRDVGAFMSINGIVAIFVQGVLFAPVVEWLGVWKTFVLLTVLAPLAYVFPPFLTMIPHAQAPIGIYANLILQNFLLIIIYPCLLILLKDATPTMAMLGQVNGLAMAACSGARTIAPPLVGFIYGSVGSAAGWWSIGAAAIIAGALIPFMKRPPRPDEEDET</sequence>
<dbReference type="EMBL" id="KB822719">
    <property type="protein sequence ID" value="ETN41435.1"/>
    <property type="molecule type" value="Genomic_DNA"/>
</dbReference>
<feature type="region of interest" description="Disordered" evidence="6">
    <location>
        <begin position="231"/>
        <end position="257"/>
    </location>
</feature>
<name>W2RYN7_CYPE1</name>
<dbReference type="RefSeq" id="XP_008715944.1">
    <property type="nucleotide sequence ID" value="XM_008717722.1"/>
</dbReference>
<dbReference type="GO" id="GO:0022857">
    <property type="term" value="F:transmembrane transporter activity"/>
    <property type="evidence" value="ECO:0007669"/>
    <property type="project" value="InterPro"/>
</dbReference>
<keyword evidence="5 7" id="KW-0472">Membrane</keyword>
<dbReference type="InterPro" id="IPR036259">
    <property type="entry name" value="MFS_trans_sf"/>
</dbReference>
<evidence type="ECO:0000313" key="10">
    <source>
        <dbReference type="Proteomes" id="UP000030752"/>
    </source>
</evidence>
<feature type="domain" description="Major facilitator superfamily (MFS) profile" evidence="8">
    <location>
        <begin position="24"/>
        <end position="523"/>
    </location>
</feature>
<feature type="transmembrane region" description="Helical" evidence="7">
    <location>
        <begin position="323"/>
        <end position="347"/>
    </location>
</feature>
<dbReference type="InterPro" id="IPR020846">
    <property type="entry name" value="MFS_dom"/>
</dbReference>
<dbReference type="InterPro" id="IPR011701">
    <property type="entry name" value="MFS"/>
</dbReference>
<dbReference type="Proteomes" id="UP000030752">
    <property type="component" value="Unassembled WGS sequence"/>
</dbReference>
<keyword evidence="3 7" id="KW-0812">Transmembrane</keyword>
<feature type="transmembrane region" description="Helical" evidence="7">
    <location>
        <begin position="463"/>
        <end position="484"/>
    </location>
</feature>
<dbReference type="PANTHER" id="PTHR23504">
    <property type="entry name" value="MAJOR FACILITATOR SUPERFAMILY DOMAIN-CONTAINING PROTEIN 10"/>
    <property type="match status" value="1"/>
</dbReference>
<evidence type="ECO:0000256" key="2">
    <source>
        <dbReference type="ARBA" id="ARBA00022448"/>
    </source>
</evidence>
<keyword evidence="2" id="KW-0813">Transport</keyword>
<dbReference type="HOGENOM" id="CLU_001265_54_5_1"/>
<feature type="transmembrane region" description="Helical" evidence="7">
    <location>
        <begin position="94"/>
        <end position="117"/>
    </location>
</feature>
<evidence type="ECO:0000256" key="5">
    <source>
        <dbReference type="ARBA" id="ARBA00023136"/>
    </source>
</evidence>
<comment type="subcellular location">
    <subcellularLocation>
        <location evidence="1">Membrane</location>
        <topology evidence="1">Multi-pass membrane protein</topology>
    </subcellularLocation>
</comment>
<feature type="transmembrane region" description="Helical" evidence="7">
    <location>
        <begin position="25"/>
        <end position="48"/>
    </location>
</feature>
<dbReference type="AlphaFoldDB" id="W2RYN7"/>
<evidence type="ECO:0000256" key="3">
    <source>
        <dbReference type="ARBA" id="ARBA00022692"/>
    </source>
</evidence>
<evidence type="ECO:0000256" key="7">
    <source>
        <dbReference type="SAM" id="Phobius"/>
    </source>
</evidence>
<dbReference type="SUPFAM" id="SSF103473">
    <property type="entry name" value="MFS general substrate transporter"/>
    <property type="match status" value="1"/>
</dbReference>
<feature type="compositionally biased region" description="Basic and acidic residues" evidence="6">
    <location>
        <begin position="233"/>
        <end position="245"/>
    </location>
</feature>
<dbReference type="OrthoDB" id="10262656at2759"/>
<keyword evidence="4 7" id="KW-1133">Transmembrane helix</keyword>
<evidence type="ECO:0000313" key="9">
    <source>
        <dbReference type="EMBL" id="ETN41435.1"/>
    </source>
</evidence>
<feature type="transmembrane region" description="Helical" evidence="7">
    <location>
        <begin position="434"/>
        <end position="456"/>
    </location>
</feature>
<dbReference type="GeneID" id="19970710"/>
<feature type="transmembrane region" description="Helical" evidence="7">
    <location>
        <begin position="60"/>
        <end position="82"/>
    </location>
</feature>
<keyword evidence="10" id="KW-1185">Reference proteome</keyword>
<organism evidence="9 10">
    <name type="scientific">Cyphellophora europaea (strain CBS 101466)</name>
    <name type="common">Phialophora europaea</name>
    <dbReference type="NCBI Taxonomy" id="1220924"/>
    <lineage>
        <taxon>Eukaryota</taxon>
        <taxon>Fungi</taxon>
        <taxon>Dikarya</taxon>
        <taxon>Ascomycota</taxon>
        <taxon>Pezizomycotina</taxon>
        <taxon>Eurotiomycetes</taxon>
        <taxon>Chaetothyriomycetidae</taxon>
        <taxon>Chaetothyriales</taxon>
        <taxon>Cyphellophoraceae</taxon>
        <taxon>Cyphellophora</taxon>
    </lineage>
</organism>
<evidence type="ECO:0000256" key="6">
    <source>
        <dbReference type="SAM" id="MobiDB-lite"/>
    </source>
</evidence>
<dbReference type="InParanoid" id="W2RYN7"/>
<dbReference type="GO" id="GO:0016020">
    <property type="term" value="C:membrane"/>
    <property type="evidence" value="ECO:0007669"/>
    <property type="project" value="UniProtKB-SubCell"/>
</dbReference>
<feature type="transmembrane region" description="Helical" evidence="7">
    <location>
        <begin position="490"/>
        <end position="515"/>
    </location>
</feature>
<dbReference type="eggNOG" id="KOG2615">
    <property type="taxonomic scope" value="Eukaryota"/>
</dbReference>
<evidence type="ECO:0000259" key="8">
    <source>
        <dbReference type="PROSITE" id="PS50850"/>
    </source>
</evidence>
<feature type="transmembrane region" description="Helical" evidence="7">
    <location>
        <begin position="155"/>
        <end position="175"/>
    </location>
</feature>
<dbReference type="Pfam" id="PF07690">
    <property type="entry name" value="MFS_1"/>
    <property type="match status" value="1"/>
</dbReference>
<dbReference type="PROSITE" id="PS50850">
    <property type="entry name" value="MFS"/>
    <property type="match status" value="1"/>
</dbReference>
<gene>
    <name evidence="9" type="ORF">HMPREF1541_03371</name>
</gene>
<proteinExistence type="predicted"/>
<evidence type="ECO:0000256" key="1">
    <source>
        <dbReference type="ARBA" id="ARBA00004141"/>
    </source>
</evidence>
<dbReference type="CDD" id="cd17330">
    <property type="entry name" value="MFS_SLC46_TetA_like"/>
    <property type="match status" value="1"/>
</dbReference>
<accession>W2RYN7</accession>
<reference evidence="9 10" key="1">
    <citation type="submission" date="2013-03" db="EMBL/GenBank/DDBJ databases">
        <title>The Genome Sequence of Phialophora europaea CBS 101466.</title>
        <authorList>
            <consortium name="The Broad Institute Genomics Platform"/>
            <person name="Cuomo C."/>
            <person name="de Hoog S."/>
            <person name="Gorbushina A."/>
            <person name="Walker B."/>
            <person name="Young S.K."/>
            <person name="Zeng Q."/>
            <person name="Gargeya S."/>
            <person name="Fitzgerald M."/>
            <person name="Haas B."/>
            <person name="Abouelleil A."/>
            <person name="Allen A.W."/>
            <person name="Alvarado L."/>
            <person name="Arachchi H.M."/>
            <person name="Berlin A.M."/>
            <person name="Chapman S.B."/>
            <person name="Gainer-Dewar J."/>
            <person name="Goldberg J."/>
            <person name="Griggs A."/>
            <person name="Gujja S."/>
            <person name="Hansen M."/>
            <person name="Howarth C."/>
            <person name="Imamovic A."/>
            <person name="Ireland A."/>
            <person name="Larimer J."/>
            <person name="McCowan C."/>
            <person name="Murphy C."/>
            <person name="Pearson M."/>
            <person name="Poon T.W."/>
            <person name="Priest M."/>
            <person name="Roberts A."/>
            <person name="Saif S."/>
            <person name="Shea T."/>
            <person name="Sisk P."/>
            <person name="Sykes S."/>
            <person name="Wortman J."/>
            <person name="Nusbaum C."/>
            <person name="Birren B."/>
        </authorList>
    </citation>
    <scope>NUCLEOTIDE SEQUENCE [LARGE SCALE GENOMIC DNA]</scope>
    <source>
        <strain evidence="9 10">CBS 101466</strain>
    </source>
</reference>
<dbReference type="Gene3D" id="1.20.1250.20">
    <property type="entry name" value="MFS general substrate transporter like domains"/>
    <property type="match status" value="1"/>
</dbReference>
<feature type="transmembrane region" description="Helical" evidence="7">
    <location>
        <begin position="405"/>
        <end position="422"/>
    </location>
</feature>
<dbReference type="PANTHER" id="PTHR23504:SF2">
    <property type="entry name" value="TRANSPORTER, PUTATIVE (AFU_ORTHOLOGUE AFUA_8G04150)-RELATED"/>
    <property type="match status" value="1"/>
</dbReference>
<feature type="transmembrane region" description="Helical" evidence="7">
    <location>
        <begin position="195"/>
        <end position="216"/>
    </location>
</feature>
<evidence type="ECO:0000256" key="4">
    <source>
        <dbReference type="ARBA" id="ARBA00022989"/>
    </source>
</evidence>